<dbReference type="Gene3D" id="3.30.2010.10">
    <property type="entry name" value="Metalloproteases ('zincins'), catalytic domain"/>
    <property type="match status" value="1"/>
</dbReference>
<reference evidence="3" key="1">
    <citation type="submission" date="2017-09" db="EMBL/GenBank/DDBJ databases">
        <title>Depth-based differentiation of microbial function through sediment-hosted aquifers and enrichment of novel symbionts in the deep terrestrial subsurface.</title>
        <authorList>
            <person name="Probst A.J."/>
            <person name="Ladd B."/>
            <person name="Jarett J.K."/>
            <person name="Geller-Mcgrath D.E."/>
            <person name="Sieber C.M.K."/>
            <person name="Emerson J.B."/>
            <person name="Anantharaman K."/>
            <person name="Thomas B.C."/>
            <person name="Malmstrom R."/>
            <person name="Stieglmeier M."/>
            <person name="Klingl A."/>
            <person name="Woyke T."/>
            <person name="Ryan C.M."/>
            <person name="Banfield J.F."/>
        </authorList>
    </citation>
    <scope>NUCLEOTIDE SEQUENCE [LARGE SCALE GENOMIC DNA]</scope>
</reference>
<dbReference type="Pfam" id="PF01863">
    <property type="entry name" value="YgjP-like"/>
    <property type="match status" value="1"/>
</dbReference>
<sequence length="189" mass="22710">MDKKIKIKGEDINYKIRKSRRARRLRLAVYCDTSIIVTMPRGAVENAAEKFLIAKANWLLKKINYFKKYKNTSLSKFSRGDYFKKKKDAFNLIIEKIYYYNKIYNFKFNRISIRNQKTRWGSCSKKGNLNFNYKIIYLSLKLADYIIVHELCHLQEFNHSSQFWNLVARSFPDYKIIKKQLTKEGLLLY</sequence>
<dbReference type="EMBL" id="PETS01000021">
    <property type="protein sequence ID" value="PIV51975.1"/>
    <property type="molecule type" value="Genomic_DNA"/>
</dbReference>
<accession>A0A2M7DQA9</accession>
<evidence type="ECO:0000313" key="3">
    <source>
        <dbReference type="Proteomes" id="UP000228896"/>
    </source>
</evidence>
<comment type="caution">
    <text evidence="2">The sequence shown here is derived from an EMBL/GenBank/DDBJ whole genome shotgun (WGS) entry which is preliminary data.</text>
</comment>
<organism evidence="2 3">
    <name type="scientific">Candidatus Falkowbacteria bacterium CG02_land_8_20_14_3_00_36_14</name>
    <dbReference type="NCBI Taxonomy" id="1974560"/>
    <lineage>
        <taxon>Bacteria</taxon>
        <taxon>Candidatus Falkowiibacteriota</taxon>
    </lineage>
</organism>
<dbReference type="CDD" id="cd07344">
    <property type="entry name" value="M48_yhfN_like"/>
    <property type="match status" value="1"/>
</dbReference>
<dbReference type="AlphaFoldDB" id="A0A2M7DQA9"/>
<dbReference type="Proteomes" id="UP000228896">
    <property type="component" value="Unassembled WGS sequence"/>
</dbReference>
<dbReference type="InterPro" id="IPR053136">
    <property type="entry name" value="UTP_pyrophosphatase-like"/>
</dbReference>
<dbReference type="PANTHER" id="PTHR30399:SF1">
    <property type="entry name" value="UTP PYROPHOSPHATASE"/>
    <property type="match status" value="1"/>
</dbReference>
<dbReference type="InterPro" id="IPR002725">
    <property type="entry name" value="YgjP-like_metallopeptidase"/>
</dbReference>
<evidence type="ECO:0000259" key="1">
    <source>
        <dbReference type="Pfam" id="PF01863"/>
    </source>
</evidence>
<dbReference type="PANTHER" id="PTHR30399">
    <property type="entry name" value="UNCHARACTERIZED PROTEIN YGJP"/>
    <property type="match status" value="1"/>
</dbReference>
<dbReference type="GO" id="GO:0016787">
    <property type="term" value="F:hydrolase activity"/>
    <property type="evidence" value="ECO:0007669"/>
    <property type="project" value="UniProtKB-KW"/>
</dbReference>
<proteinExistence type="predicted"/>
<gene>
    <name evidence="2" type="ORF">COS18_01035</name>
</gene>
<name>A0A2M7DQA9_9BACT</name>
<keyword evidence="2" id="KW-0378">Hydrolase</keyword>
<evidence type="ECO:0000313" key="2">
    <source>
        <dbReference type="EMBL" id="PIV51975.1"/>
    </source>
</evidence>
<feature type="domain" description="YgjP-like metallopeptidase" evidence="1">
    <location>
        <begin position="86"/>
        <end position="183"/>
    </location>
</feature>
<protein>
    <submittedName>
        <fullName evidence="2">Metal-dependent hydrolase</fullName>
    </submittedName>
</protein>